<name>A0A919YAG1_9BACL</name>
<dbReference type="EMBL" id="BORT01000001">
    <property type="protein sequence ID" value="GIO45528.1"/>
    <property type="molecule type" value="Genomic_DNA"/>
</dbReference>
<comment type="caution">
    <text evidence="1">The sequence shown here is derived from an EMBL/GenBank/DDBJ whole genome shotgun (WGS) entry which is preliminary data.</text>
</comment>
<dbReference type="Proteomes" id="UP000682811">
    <property type="component" value="Unassembled WGS sequence"/>
</dbReference>
<dbReference type="RefSeq" id="WP_194231283.1">
    <property type="nucleotide sequence ID" value="NZ_AP025343.1"/>
</dbReference>
<proteinExistence type="predicted"/>
<gene>
    <name evidence="1" type="ORF">J34TS1_02930</name>
</gene>
<accession>A0A919YAG1</accession>
<reference evidence="1 2" key="1">
    <citation type="submission" date="2021-03" db="EMBL/GenBank/DDBJ databases">
        <title>Antimicrobial resistance genes in bacteria isolated from Japanese honey, and their potential for conferring macrolide and lincosamide resistance in the American foulbrood pathogen Paenibacillus larvae.</title>
        <authorList>
            <person name="Okamoto M."/>
            <person name="Kumagai M."/>
            <person name="Kanamori H."/>
            <person name="Takamatsu D."/>
        </authorList>
    </citation>
    <scope>NUCLEOTIDE SEQUENCE [LARGE SCALE GENOMIC DNA]</scope>
    <source>
        <strain evidence="1 2">J34TS1</strain>
    </source>
</reference>
<keyword evidence="2" id="KW-1185">Reference proteome</keyword>
<protein>
    <submittedName>
        <fullName evidence="1">Uncharacterized protein</fullName>
    </submittedName>
</protein>
<dbReference type="AlphaFoldDB" id="A0A919YAG1"/>
<evidence type="ECO:0000313" key="1">
    <source>
        <dbReference type="EMBL" id="GIO45528.1"/>
    </source>
</evidence>
<sequence length="177" mass="17732">MVNFKIFNKSSLPLYTQNVNTYTSPGIGSLPSSSAASAGASFTLTSGSVTVPISQNLLLQISNPAGSGKTVYASSISGGSTAAATVNVYSGGTITGGTTPTPQNNLFGSTITSIVTTHQNNGTLGGSPVLYINVPVTAGLYSISLNGSLVVPPGQTLTITLGTGALTGSINLSWWEA</sequence>
<evidence type="ECO:0000313" key="2">
    <source>
        <dbReference type="Proteomes" id="UP000682811"/>
    </source>
</evidence>
<organism evidence="1 2">
    <name type="scientific">Paenibacillus azoreducens</name>
    <dbReference type="NCBI Taxonomy" id="116718"/>
    <lineage>
        <taxon>Bacteria</taxon>
        <taxon>Bacillati</taxon>
        <taxon>Bacillota</taxon>
        <taxon>Bacilli</taxon>
        <taxon>Bacillales</taxon>
        <taxon>Paenibacillaceae</taxon>
        <taxon>Paenibacillus</taxon>
    </lineage>
</organism>